<reference evidence="1" key="1">
    <citation type="journal article" date="2011" name="PLoS Biol.">
        <title>Gene gain and loss during evolution of obligate parasitism in the white rust pathogen of Arabidopsis thaliana.</title>
        <authorList>
            <person name="Kemen E."/>
            <person name="Gardiner A."/>
            <person name="Schultz-Larsen T."/>
            <person name="Kemen A.C."/>
            <person name="Balmuth A.L."/>
            <person name="Robert-Seilaniantz A."/>
            <person name="Bailey K."/>
            <person name="Holub E."/>
            <person name="Studholme D.J."/>
            <person name="Maclean D."/>
            <person name="Jones J.D."/>
        </authorList>
    </citation>
    <scope>NUCLEOTIDE SEQUENCE</scope>
</reference>
<dbReference type="EMBL" id="FR824326">
    <property type="protein sequence ID" value="CCA25197.1"/>
    <property type="molecule type" value="Genomic_DNA"/>
</dbReference>
<dbReference type="AlphaFoldDB" id="F0WC54"/>
<protein>
    <submittedName>
        <fullName evidence="2">AlNc14C281G10109 protein</fullName>
    </submittedName>
    <submittedName>
        <fullName evidence="1">AlNc14C55G4237 protein</fullName>
    </submittedName>
</protein>
<evidence type="ECO:0000313" key="2">
    <source>
        <dbReference type="EMBL" id="CCA25197.1"/>
    </source>
</evidence>
<name>F0WC54_9STRA</name>
<dbReference type="HOGENOM" id="CLU_1672479_0_0_1"/>
<dbReference type="EMBL" id="FR824100">
    <property type="protein sequence ID" value="CCA18767.1"/>
    <property type="molecule type" value="Genomic_DNA"/>
</dbReference>
<proteinExistence type="predicted"/>
<accession>F0WC54</accession>
<gene>
    <name evidence="1" type="primary">AlNc14C55G4237</name>
    <name evidence="2" type="synonym">AlNc14C281G10109</name>
    <name evidence="1" type="ORF">ALNC14_049100</name>
    <name evidence="2" type="ORF">ALNC14_113410</name>
</gene>
<evidence type="ECO:0000313" key="1">
    <source>
        <dbReference type="EMBL" id="CCA18767.1"/>
    </source>
</evidence>
<sequence>MVMSAEILLWQTKLSISLNHVVISSVNILANQKKGYGQKQWLVCFTSDLRDTVALFSALHSFPAYCIHKMTVVAAPSVPKQRQRSYKIREKIGAIKAAREVGEREGAKQCSVPRRTLRDWLAKASEYDEFNGNVKKTTFGGQGRHELMPFTQELVIFM</sequence>
<organism evidence="1">
    <name type="scientific">Albugo laibachii Nc14</name>
    <dbReference type="NCBI Taxonomy" id="890382"/>
    <lineage>
        <taxon>Eukaryota</taxon>
        <taxon>Sar</taxon>
        <taxon>Stramenopiles</taxon>
        <taxon>Oomycota</taxon>
        <taxon>Peronosporomycetes</taxon>
        <taxon>Albuginales</taxon>
        <taxon>Albuginaceae</taxon>
        <taxon>Albugo</taxon>
    </lineage>
</organism>
<reference evidence="1" key="2">
    <citation type="submission" date="2011-02" db="EMBL/GenBank/DDBJ databases">
        <authorList>
            <person name="MacLean D."/>
        </authorList>
    </citation>
    <scope>NUCLEOTIDE SEQUENCE</scope>
</reference>